<reference evidence="3 4" key="1">
    <citation type="submission" date="2020-08" db="EMBL/GenBank/DDBJ databases">
        <title>Sequencing the genomes of 1000 actinobacteria strains.</title>
        <authorList>
            <person name="Klenk H.-P."/>
        </authorList>
    </citation>
    <scope>NUCLEOTIDE SEQUENCE [LARGE SCALE GENOMIC DNA]</scope>
    <source>
        <strain evidence="3 4">DSM 41654</strain>
    </source>
</reference>
<organism evidence="3 4">
    <name type="scientific">Kitasatospora kifunensis</name>
    <name type="common">Streptomyces kifunensis</name>
    <dbReference type="NCBI Taxonomy" id="58351"/>
    <lineage>
        <taxon>Bacteria</taxon>
        <taxon>Bacillati</taxon>
        <taxon>Actinomycetota</taxon>
        <taxon>Actinomycetes</taxon>
        <taxon>Kitasatosporales</taxon>
        <taxon>Streptomycetaceae</taxon>
        <taxon>Kitasatospora</taxon>
    </lineage>
</organism>
<dbReference type="Pfam" id="PF03756">
    <property type="entry name" value="AfsA"/>
    <property type="match status" value="2"/>
</dbReference>
<feature type="domain" description="A-factor biosynthesis hotdog" evidence="2">
    <location>
        <begin position="34"/>
        <end position="95"/>
    </location>
</feature>
<comment type="caution">
    <text evidence="3">The sequence shown here is derived from an EMBL/GenBank/DDBJ whole genome shotgun (WGS) entry which is preliminary data.</text>
</comment>
<evidence type="ECO:0000259" key="2">
    <source>
        <dbReference type="Pfam" id="PF03756"/>
    </source>
</evidence>
<feature type="region of interest" description="Disordered" evidence="1">
    <location>
        <begin position="190"/>
        <end position="210"/>
    </location>
</feature>
<protein>
    <recommendedName>
        <fullName evidence="2">A-factor biosynthesis hotdog domain-containing protein</fullName>
    </recommendedName>
</protein>
<dbReference type="EMBL" id="JACHJV010000001">
    <property type="protein sequence ID" value="MBB4924608.1"/>
    <property type="molecule type" value="Genomic_DNA"/>
</dbReference>
<evidence type="ECO:0000256" key="1">
    <source>
        <dbReference type="SAM" id="MobiDB-lite"/>
    </source>
</evidence>
<keyword evidence="4" id="KW-1185">Reference proteome</keyword>
<dbReference type="InterPro" id="IPR005509">
    <property type="entry name" value="AfsA_hotdog_dom"/>
</dbReference>
<dbReference type="AlphaFoldDB" id="A0A7W7R3P9"/>
<dbReference type="Proteomes" id="UP000540506">
    <property type="component" value="Unassembled WGS sequence"/>
</dbReference>
<evidence type="ECO:0000313" key="3">
    <source>
        <dbReference type="EMBL" id="MBB4924608.1"/>
    </source>
</evidence>
<accession>A0A7W7R3P9</accession>
<gene>
    <name evidence="3" type="ORF">FHR34_003601</name>
</gene>
<proteinExistence type="predicted"/>
<feature type="region of interest" description="Disordered" evidence="1">
    <location>
        <begin position="1"/>
        <end position="23"/>
    </location>
</feature>
<dbReference type="RefSeq" id="WP_184936533.1">
    <property type="nucleotide sequence ID" value="NZ_JACHJV010000001.1"/>
</dbReference>
<evidence type="ECO:0000313" key="4">
    <source>
        <dbReference type="Proteomes" id="UP000540506"/>
    </source>
</evidence>
<sequence length="343" mass="37665">MTTQTMSTQTMTTLERTTSTGEGLSFDRTVSRRLVERDGLQEVFLTDFQARYDGRFLAGARLPRAHPYYNDHLNRPGLHDPLVILESVRQALRCATRVHPDAPSQALAFTLGSRLEIGSPGALATGAGLDELELHGRELRSWSRKDVLTRVVHRVELVLGGLDLGSVTADTALRPPAAYRKLRLKERTTVPPGSDELLEQERPSTLPPYLLGRQRPENVVLSEPRFADGGLDARLRVPLSHSSFFDRRQDHLPAAVLPEAARQAGLLLVGEEFGRSPARTVLLGIAMDQRQFAELDEEITVRAGFVQPPGAGAGLPVTVEFRQRAAVLAQARLRLAGTEPGGR</sequence>
<name>A0A7W7R3P9_KITKI</name>
<feature type="domain" description="A-factor biosynthesis hotdog" evidence="2">
    <location>
        <begin position="212"/>
        <end position="334"/>
    </location>
</feature>